<reference evidence="5" key="1">
    <citation type="journal article" date="2019" name="Int. J. Syst. Evol. Microbiol.">
        <title>The Global Catalogue of Microorganisms (GCM) 10K type strain sequencing project: providing services to taxonomists for standard genome sequencing and annotation.</title>
        <authorList>
            <consortium name="The Broad Institute Genomics Platform"/>
            <consortium name="The Broad Institute Genome Sequencing Center for Infectious Disease"/>
            <person name="Wu L."/>
            <person name="Ma J."/>
        </authorList>
    </citation>
    <scope>NUCLEOTIDE SEQUENCE [LARGE SCALE GENOMIC DNA]</scope>
    <source>
        <strain evidence="5">JCM 16578</strain>
    </source>
</reference>
<dbReference type="InterPro" id="IPR036736">
    <property type="entry name" value="ACP-like_sf"/>
</dbReference>
<dbReference type="SMART" id="SM00823">
    <property type="entry name" value="PKS_PP"/>
    <property type="match status" value="1"/>
</dbReference>
<dbReference type="EMBL" id="BAAAZA010000030">
    <property type="protein sequence ID" value="GAA3893120.1"/>
    <property type="molecule type" value="Genomic_DNA"/>
</dbReference>
<dbReference type="Proteomes" id="UP001501563">
    <property type="component" value="Unassembled WGS sequence"/>
</dbReference>
<proteinExistence type="predicted"/>
<comment type="caution">
    <text evidence="4">The sequence shown here is derived from an EMBL/GenBank/DDBJ whole genome shotgun (WGS) entry which is preliminary data.</text>
</comment>
<sequence>MYEVLKGILVDDLQVREEDILPTATREEVGLDSLAALELAEVLNARLGIRIRDYELLDTTTLAEMAHLVAERKERA</sequence>
<evidence type="ECO:0000313" key="4">
    <source>
        <dbReference type="EMBL" id="GAA3893120.1"/>
    </source>
</evidence>
<evidence type="ECO:0000256" key="1">
    <source>
        <dbReference type="ARBA" id="ARBA00022450"/>
    </source>
</evidence>
<keyword evidence="1" id="KW-0596">Phosphopantetheine</keyword>
<dbReference type="InterPro" id="IPR020806">
    <property type="entry name" value="PKS_PP-bd"/>
</dbReference>
<evidence type="ECO:0000313" key="5">
    <source>
        <dbReference type="Proteomes" id="UP001501563"/>
    </source>
</evidence>
<organism evidence="4 5">
    <name type="scientific">Streptomyces lannensis</name>
    <dbReference type="NCBI Taxonomy" id="766498"/>
    <lineage>
        <taxon>Bacteria</taxon>
        <taxon>Bacillati</taxon>
        <taxon>Actinomycetota</taxon>
        <taxon>Actinomycetes</taxon>
        <taxon>Kitasatosporales</taxon>
        <taxon>Streptomycetaceae</taxon>
        <taxon>Streptomyces</taxon>
    </lineage>
</organism>
<dbReference type="SUPFAM" id="SSF47336">
    <property type="entry name" value="ACP-like"/>
    <property type="match status" value="1"/>
</dbReference>
<dbReference type="InterPro" id="IPR009081">
    <property type="entry name" value="PP-bd_ACP"/>
</dbReference>
<keyword evidence="5" id="KW-1185">Reference proteome</keyword>
<dbReference type="Gene3D" id="1.10.1200.10">
    <property type="entry name" value="ACP-like"/>
    <property type="match status" value="1"/>
</dbReference>
<dbReference type="Pfam" id="PF00550">
    <property type="entry name" value="PP-binding"/>
    <property type="match status" value="1"/>
</dbReference>
<gene>
    <name evidence="4" type="ORF">GCM10022207_71240</name>
</gene>
<dbReference type="PROSITE" id="PS50075">
    <property type="entry name" value="CARRIER"/>
    <property type="match status" value="1"/>
</dbReference>
<accession>A0ABP7L393</accession>
<protein>
    <recommendedName>
        <fullName evidence="3">Carrier domain-containing protein</fullName>
    </recommendedName>
</protein>
<name>A0ABP7L393_9ACTN</name>
<keyword evidence="2" id="KW-0597">Phosphoprotein</keyword>
<feature type="domain" description="Carrier" evidence="3">
    <location>
        <begin position="1"/>
        <end position="73"/>
    </location>
</feature>
<evidence type="ECO:0000259" key="3">
    <source>
        <dbReference type="PROSITE" id="PS50075"/>
    </source>
</evidence>
<evidence type="ECO:0000256" key="2">
    <source>
        <dbReference type="ARBA" id="ARBA00022553"/>
    </source>
</evidence>